<evidence type="ECO:0000313" key="2">
    <source>
        <dbReference type="EMBL" id="OGL73525.1"/>
    </source>
</evidence>
<keyword evidence="1" id="KW-0812">Transmembrane</keyword>
<dbReference type="Proteomes" id="UP000177088">
    <property type="component" value="Unassembled WGS sequence"/>
</dbReference>
<protein>
    <submittedName>
        <fullName evidence="2">Uncharacterized protein</fullName>
    </submittedName>
</protein>
<evidence type="ECO:0000313" key="3">
    <source>
        <dbReference type="Proteomes" id="UP000177088"/>
    </source>
</evidence>
<accession>A0A1F7U5G7</accession>
<dbReference type="AlphaFoldDB" id="A0A1F7U5G7"/>
<feature type="transmembrane region" description="Helical" evidence="1">
    <location>
        <begin position="12"/>
        <end position="39"/>
    </location>
</feature>
<name>A0A1F7U5G7_9BACT</name>
<dbReference type="EMBL" id="MGEA01000056">
    <property type="protein sequence ID" value="OGL73525.1"/>
    <property type="molecule type" value="Genomic_DNA"/>
</dbReference>
<proteinExistence type="predicted"/>
<reference evidence="2 3" key="1">
    <citation type="journal article" date="2016" name="Nat. Commun.">
        <title>Thousands of microbial genomes shed light on interconnected biogeochemical processes in an aquifer system.</title>
        <authorList>
            <person name="Anantharaman K."/>
            <person name="Brown C.T."/>
            <person name="Hug L.A."/>
            <person name="Sharon I."/>
            <person name="Castelle C.J."/>
            <person name="Probst A.J."/>
            <person name="Thomas B.C."/>
            <person name="Singh A."/>
            <person name="Wilkins M.J."/>
            <person name="Karaoz U."/>
            <person name="Brodie E.L."/>
            <person name="Williams K.H."/>
            <person name="Hubbard S.S."/>
            <person name="Banfield J.F."/>
        </authorList>
    </citation>
    <scope>NUCLEOTIDE SEQUENCE [LARGE SCALE GENOMIC DNA]</scope>
</reference>
<sequence length="92" mass="10016">MNGQWWGVFFRVILTGIAFYVMGRLALAVCFLLVGAALGEPGLLFRTEIDTSYLPTLQALLAAVIPAAVQALVMPLVIGADLILWNDLRRKA</sequence>
<evidence type="ECO:0000256" key="1">
    <source>
        <dbReference type="SAM" id="Phobius"/>
    </source>
</evidence>
<feature type="transmembrane region" description="Helical" evidence="1">
    <location>
        <begin position="59"/>
        <end position="85"/>
    </location>
</feature>
<keyword evidence="1" id="KW-0472">Membrane</keyword>
<organism evidence="2 3">
    <name type="scientific">Candidatus Uhrbacteria bacterium RIFCSPHIGHO2_02_FULL_60_10</name>
    <dbReference type="NCBI Taxonomy" id="1802392"/>
    <lineage>
        <taxon>Bacteria</taxon>
        <taxon>Candidatus Uhriibacteriota</taxon>
    </lineage>
</organism>
<gene>
    <name evidence="2" type="ORF">A3C96_02325</name>
</gene>
<comment type="caution">
    <text evidence="2">The sequence shown here is derived from an EMBL/GenBank/DDBJ whole genome shotgun (WGS) entry which is preliminary data.</text>
</comment>
<keyword evidence="1" id="KW-1133">Transmembrane helix</keyword>